<feature type="compositionally biased region" description="Low complexity" evidence="1">
    <location>
        <begin position="233"/>
        <end position="251"/>
    </location>
</feature>
<name>A0A166AQI3_EXIGL</name>
<protein>
    <submittedName>
        <fullName evidence="2">Uncharacterized protein</fullName>
    </submittedName>
</protein>
<dbReference type="AlphaFoldDB" id="A0A166AQI3"/>
<evidence type="ECO:0000313" key="3">
    <source>
        <dbReference type="Proteomes" id="UP000077266"/>
    </source>
</evidence>
<feature type="region of interest" description="Disordered" evidence="1">
    <location>
        <begin position="217"/>
        <end position="372"/>
    </location>
</feature>
<proteinExistence type="predicted"/>
<accession>A0A166AQI3</accession>
<gene>
    <name evidence="2" type="ORF">EXIGLDRAFT_835161</name>
</gene>
<dbReference type="InParanoid" id="A0A166AQI3"/>
<feature type="compositionally biased region" description="Basic and acidic residues" evidence="1">
    <location>
        <begin position="267"/>
        <end position="290"/>
    </location>
</feature>
<keyword evidence="3" id="KW-1185">Reference proteome</keyword>
<dbReference type="Proteomes" id="UP000077266">
    <property type="component" value="Unassembled WGS sequence"/>
</dbReference>
<reference evidence="2 3" key="1">
    <citation type="journal article" date="2016" name="Mol. Biol. Evol.">
        <title>Comparative Genomics of Early-Diverging Mushroom-Forming Fungi Provides Insights into the Origins of Lignocellulose Decay Capabilities.</title>
        <authorList>
            <person name="Nagy L.G."/>
            <person name="Riley R."/>
            <person name="Tritt A."/>
            <person name="Adam C."/>
            <person name="Daum C."/>
            <person name="Floudas D."/>
            <person name="Sun H."/>
            <person name="Yadav J.S."/>
            <person name="Pangilinan J."/>
            <person name="Larsson K.H."/>
            <person name="Matsuura K."/>
            <person name="Barry K."/>
            <person name="Labutti K."/>
            <person name="Kuo R."/>
            <person name="Ohm R.A."/>
            <person name="Bhattacharya S.S."/>
            <person name="Shirouzu T."/>
            <person name="Yoshinaga Y."/>
            <person name="Martin F.M."/>
            <person name="Grigoriev I.V."/>
            <person name="Hibbett D.S."/>
        </authorList>
    </citation>
    <scope>NUCLEOTIDE SEQUENCE [LARGE SCALE GENOMIC DNA]</scope>
    <source>
        <strain evidence="2 3">HHB12029</strain>
    </source>
</reference>
<feature type="compositionally biased region" description="Basic and acidic residues" evidence="1">
    <location>
        <begin position="358"/>
        <end position="372"/>
    </location>
</feature>
<feature type="compositionally biased region" description="Low complexity" evidence="1">
    <location>
        <begin position="348"/>
        <end position="357"/>
    </location>
</feature>
<organism evidence="2 3">
    <name type="scientific">Exidia glandulosa HHB12029</name>
    <dbReference type="NCBI Taxonomy" id="1314781"/>
    <lineage>
        <taxon>Eukaryota</taxon>
        <taxon>Fungi</taxon>
        <taxon>Dikarya</taxon>
        <taxon>Basidiomycota</taxon>
        <taxon>Agaricomycotina</taxon>
        <taxon>Agaricomycetes</taxon>
        <taxon>Auriculariales</taxon>
        <taxon>Exidiaceae</taxon>
        <taxon>Exidia</taxon>
    </lineage>
</organism>
<sequence>MPDPNTALGKRNLLDALDDRPVRKWYRAQYVDIAIQTDFALAEDAPTNSLNGTVSVADVNGTVSRTTPKILITSTTTSSDSPTVGSSPVPRGCIEQRIDVAPFTASPKDSAPTLIVSPSRAASHMKAAETFAPALSAPVLAMSSSEWIPSTAVTNIVGKATSAVPLLNVSTSAPVSLPSATCTPSHDGVHNAPVLTSRLSGPTLTWTMLAVSSEFSHSDHDVRSDTFPSSFISGPTLATPSTPTTHSSRSPPHGEEKPFPVPPASESLDRMNRPRRIWGKEPHHDSDERFLTNSPNPKRLGMKITPGQLPSASLEPGPSEQAEVAFKRRTRRAGKQNREKKEKYRMKQLQLELSSSESKVDMPEEQPESQRP</sequence>
<dbReference type="EMBL" id="KV425977">
    <property type="protein sequence ID" value="KZV94189.1"/>
    <property type="molecule type" value="Genomic_DNA"/>
</dbReference>
<evidence type="ECO:0000313" key="2">
    <source>
        <dbReference type="EMBL" id="KZV94189.1"/>
    </source>
</evidence>
<evidence type="ECO:0000256" key="1">
    <source>
        <dbReference type="SAM" id="MobiDB-lite"/>
    </source>
</evidence>